<feature type="transmembrane region" description="Helical" evidence="2">
    <location>
        <begin position="65"/>
        <end position="87"/>
    </location>
</feature>
<accession>A0A6J6Q1K6</accession>
<organism evidence="3">
    <name type="scientific">freshwater metagenome</name>
    <dbReference type="NCBI Taxonomy" id="449393"/>
    <lineage>
        <taxon>unclassified sequences</taxon>
        <taxon>metagenomes</taxon>
        <taxon>ecological metagenomes</taxon>
    </lineage>
</organism>
<feature type="region of interest" description="Disordered" evidence="1">
    <location>
        <begin position="122"/>
        <end position="143"/>
    </location>
</feature>
<gene>
    <name evidence="3" type="ORF">UFOPK2399_01425</name>
</gene>
<dbReference type="PANTHER" id="PTHR41386">
    <property type="entry name" value="INTEGRAL MEMBRANE PROTEIN-RELATED"/>
    <property type="match status" value="1"/>
</dbReference>
<sequence length="197" mass="21978">MARDPHVHAPRDHVTTEPRRNDAPSPEDDHLRFLARHEHLFAPFGTGSFGAKAEAFARFFGTPRFLLGQTALVALWILANATGIVQFDLYPFILLNLAFSLQDAYAAPLILLAQTRQADRDKAHAESDAEHRETVANDAADRQQDARSEVALLRSLLTENTRLTARIEELTQEIHRRVMTPTGPADARPLPPARSTM</sequence>
<dbReference type="InterPro" id="IPR010406">
    <property type="entry name" value="DUF1003"/>
</dbReference>
<evidence type="ECO:0000256" key="1">
    <source>
        <dbReference type="SAM" id="MobiDB-lite"/>
    </source>
</evidence>
<evidence type="ECO:0000256" key="2">
    <source>
        <dbReference type="SAM" id="Phobius"/>
    </source>
</evidence>
<reference evidence="3" key="1">
    <citation type="submission" date="2020-05" db="EMBL/GenBank/DDBJ databases">
        <authorList>
            <person name="Chiriac C."/>
            <person name="Salcher M."/>
            <person name="Ghai R."/>
            <person name="Kavagutti S V."/>
        </authorList>
    </citation>
    <scope>NUCLEOTIDE SEQUENCE</scope>
</reference>
<dbReference type="PANTHER" id="PTHR41386:SF1">
    <property type="entry name" value="MEMBRANE PROTEIN"/>
    <property type="match status" value="1"/>
</dbReference>
<feature type="transmembrane region" description="Helical" evidence="2">
    <location>
        <begin position="93"/>
        <end position="113"/>
    </location>
</feature>
<feature type="region of interest" description="Disordered" evidence="1">
    <location>
        <begin position="1"/>
        <end position="27"/>
    </location>
</feature>
<evidence type="ECO:0000313" key="3">
    <source>
        <dbReference type="EMBL" id="CAB4702034.1"/>
    </source>
</evidence>
<protein>
    <submittedName>
        <fullName evidence="3">Unannotated protein</fullName>
    </submittedName>
</protein>
<keyword evidence="2" id="KW-0812">Transmembrane</keyword>
<name>A0A6J6Q1K6_9ZZZZ</name>
<feature type="region of interest" description="Disordered" evidence="1">
    <location>
        <begin position="174"/>
        <end position="197"/>
    </location>
</feature>
<dbReference type="AlphaFoldDB" id="A0A6J6Q1K6"/>
<keyword evidence="2" id="KW-0472">Membrane</keyword>
<proteinExistence type="predicted"/>
<dbReference type="EMBL" id="CAEZXP010000004">
    <property type="protein sequence ID" value="CAB4702034.1"/>
    <property type="molecule type" value="Genomic_DNA"/>
</dbReference>
<dbReference type="Pfam" id="PF06210">
    <property type="entry name" value="DUF1003"/>
    <property type="match status" value="1"/>
</dbReference>
<keyword evidence="2" id="KW-1133">Transmembrane helix</keyword>